<dbReference type="OrthoDB" id="9146593at2"/>
<dbReference type="InterPro" id="IPR011447">
    <property type="entry name" value="DUF1552"/>
</dbReference>
<name>A0A517R5B5_9PLAN</name>
<keyword evidence="1" id="KW-0732">Signal</keyword>
<gene>
    <name evidence="2" type="ORF">Pan189_34400</name>
</gene>
<evidence type="ECO:0000313" key="2">
    <source>
        <dbReference type="EMBL" id="QDT39039.1"/>
    </source>
</evidence>
<proteinExistence type="predicted"/>
<dbReference type="RefSeq" id="WP_145365184.1">
    <property type="nucleotide sequence ID" value="NZ_CP036268.1"/>
</dbReference>
<accession>A0A517R5B5</accession>
<dbReference type="Pfam" id="PF07586">
    <property type="entry name" value="HXXSHH"/>
    <property type="match status" value="1"/>
</dbReference>
<keyword evidence="3" id="KW-1185">Reference proteome</keyword>
<dbReference type="Proteomes" id="UP000317318">
    <property type="component" value="Chromosome"/>
</dbReference>
<feature type="chain" id="PRO_5022167731" description="DUF1552 domain-containing protein" evidence="1">
    <location>
        <begin position="32"/>
        <end position="425"/>
    </location>
</feature>
<reference evidence="2 3" key="1">
    <citation type="submission" date="2019-02" db="EMBL/GenBank/DDBJ databases">
        <title>Deep-cultivation of Planctomycetes and their phenomic and genomic characterization uncovers novel biology.</title>
        <authorList>
            <person name="Wiegand S."/>
            <person name="Jogler M."/>
            <person name="Boedeker C."/>
            <person name="Pinto D."/>
            <person name="Vollmers J."/>
            <person name="Rivas-Marin E."/>
            <person name="Kohn T."/>
            <person name="Peeters S.H."/>
            <person name="Heuer A."/>
            <person name="Rast P."/>
            <person name="Oberbeckmann S."/>
            <person name="Bunk B."/>
            <person name="Jeske O."/>
            <person name="Meyerdierks A."/>
            <person name="Storesund J.E."/>
            <person name="Kallscheuer N."/>
            <person name="Luecker S."/>
            <person name="Lage O.M."/>
            <person name="Pohl T."/>
            <person name="Merkel B.J."/>
            <person name="Hornburger P."/>
            <person name="Mueller R.-W."/>
            <person name="Bruemmer F."/>
            <person name="Labrenz M."/>
            <person name="Spormann A.M."/>
            <person name="Op den Camp H."/>
            <person name="Overmann J."/>
            <person name="Amann R."/>
            <person name="Jetten M.S.M."/>
            <person name="Mascher T."/>
            <person name="Medema M.H."/>
            <person name="Devos D.P."/>
            <person name="Kaster A.-K."/>
            <person name="Ovreas L."/>
            <person name="Rohde M."/>
            <person name="Galperin M.Y."/>
            <person name="Jogler C."/>
        </authorList>
    </citation>
    <scope>NUCLEOTIDE SEQUENCE [LARGE SCALE GENOMIC DNA]</scope>
    <source>
        <strain evidence="2 3">Pan189</strain>
    </source>
</reference>
<evidence type="ECO:0000256" key="1">
    <source>
        <dbReference type="SAM" id="SignalP"/>
    </source>
</evidence>
<sequence length="425" mass="46753" precursor="true">MLIKNSISRRTMLRGVGATLCLPALESMASAAPGAKPSQRLIFLSYPFGVPKDEWFPTEAGPDYELPQCLKPLERHRKNFSVLSNLSNKNATQAHWGCTTWLTSASVVSSNGSSVKNTVSVDQVAARKLGENTRFQSLELAGKDNNGCGPGLSLSWAYTGNTVAGETSPLALYNRLFGAEEVSLEERKYLLSQDRSVLDVLMSDAKSMHRSISKTDREKVEEYFQSVRDIETRLNKSEAWLEEPKPKTDLAPPENKLSGTAEIKMMYDLIVAAIKADLTRVITYRQPLEGLIAELGYKVTGHETTHCGKNSKPYEASIARTTTQIELLAYLIDQLKGIQEVDGSSVFDHTTITYGGGIVHGHYLRNTPTLVAGHGGGGLNQGEHYVYESEQTPLSNLWLGILRNAGIEADRFADSDKVLPRLFRG</sequence>
<evidence type="ECO:0000313" key="3">
    <source>
        <dbReference type="Proteomes" id="UP000317318"/>
    </source>
</evidence>
<dbReference type="InterPro" id="IPR006311">
    <property type="entry name" value="TAT_signal"/>
</dbReference>
<dbReference type="PROSITE" id="PS51318">
    <property type="entry name" value="TAT"/>
    <property type="match status" value="1"/>
</dbReference>
<protein>
    <recommendedName>
        <fullName evidence="4">DUF1552 domain-containing protein</fullName>
    </recommendedName>
</protein>
<feature type="signal peptide" evidence="1">
    <location>
        <begin position="1"/>
        <end position="31"/>
    </location>
</feature>
<dbReference type="EMBL" id="CP036268">
    <property type="protein sequence ID" value="QDT39039.1"/>
    <property type="molecule type" value="Genomic_DNA"/>
</dbReference>
<dbReference type="KEGG" id="svp:Pan189_34400"/>
<organism evidence="2 3">
    <name type="scientific">Stratiformator vulcanicus</name>
    <dbReference type="NCBI Taxonomy" id="2527980"/>
    <lineage>
        <taxon>Bacteria</taxon>
        <taxon>Pseudomonadati</taxon>
        <taxon>Planctomycetota</taxon>
        <taxon>Planctomycetia</taxon>
        <taxon>Planctomycetales</taxon>
        <taxon>Planctomycetaceae</taxon>
        <taxon>Stratiformator</taxon>
    </lineage>
</organism>
<dbReference type="AlphaFoldDB" id="A0A517R5B5"/>
<evidence type="ECO:0008006" key="4">
    <source>
        <dbReference type="Google" id="ProtNLM"/>
    </source>
</evidence>